<dbReference type="SMART" id="SM00369">
    <property type="entry name" value="LRR_TYP"/>
    <property type="match status" value="12"/>
</dbReference>
<dbReference type="SUPFAM" id="SSF52047">
    <property type="entry name" value="RNI-like"/>
    <property type="match status" value="1"/>
</dbReference>
<dbReference type="SUPFAM" id="SSF52058">
    <property type="entry name" value="L domain-like"/>
    <property type="match status" value="2"/>
</dbReference>
<dbReference type="Gene3D" id="3.80.10.10">
    <property type="entry name" value="Ribonuclease Inhibitor"/>
    <property type="match status" value="4"/>
</dbReference>
<protein>
    <recommendedName>
        <fullName evidence="13">Leucine-rich repeat-containing N-terminal plant-type domain-containing protein</fullName>
    </recommendedName>
</protein>
<feature type="domain" description="Leucine-rich repeat-containing N-terminal plant-type" evidence="13">
    <location>
        <begin position="24"/>
        <end position="64"/>
    </location>
</feature>
<dbReference type="InterPro" id="IPR003591">
    <property type="entry name" value="Leu-rich_rpt_typical-subtyp"/>
</dbReference>
<keyword evidence="3" id="KW-1003">Cell membrane</keyword>
<dbReference type="Proteomes" id="UP001152523">
    <property type="component" value="Unassembled WGS sequence"/>
</dbReference>
<dbReference type="EMBL" id="CAMAPF010000055">
    <property type="protein sequence ID" value="CAH9086023.1"/>
    <property type="molecule type" value="Genomic_DNA"/>
</dbReference>
<evidence type="ECO:0000256" key="10">
    <source>
        <dbReference type="ARBA" id="ARBA00023170"/>
    </source>
</evidence>
<dbReference type="FunFam" id="3.80.10.10:FF:000383">
    <property type="entry name" value="Leucine-rich repeat receptor protein kinase EMS1"/>
    <property type="match status" value="1"/>
</dbReference>
<evidence type="ECO:0000256" key="6">
    <source>
        <dbReference type="ARBA" id="ARBA00022729"/>
    </source>
</evidence>
<keyword evidence="7" id="KW-0677">Repeat</keyword>
<accession>A0AAV0D1D1</accession>
<keyword evidence="6 12" id="KW-0732">Signal</keyword>
<comment type="caution">
    <text evidence="14">The sequence shown here is derived from an EMBL/GenBank/DDBJ whole genome shotgun (WGS) entry which is preliminary data.</text>
</comment>
<name>A0AAV0D1D1_9ASTE</name>
<reference evidence="14" key="1">
    <citation type="submission" date="2022-07" db="EMBL/GenBank/DDBJ databases">
        <authorList>
            <person name="Macas J."/>
            <person name="Novak P."/>
            <person name="Neumann P."/>
        </authorList>
    </citation>
    <scope>NUCLEOTIDE SEQUENCE</scope>
</reference>
<evidence type="ECO:0000256" key="1">
    <source>
        <dbReference type="ARBA" id="ARBA00004251"/>
    </source>
</evidence>
<sequence>MGVVLLLMAVGVLAMSVSAGKCIDGEREVLLKFKRSIVDEEDSLRSWGSHNKDCCRGWTGVRCDHHTGYVIKIDLSNVRKLSRKAPHTRLSFIELRYLKYLSLAYSSNLLANQSISTLIGNNVVSLQHLSLVFMGIVGNISHDFGSSMPALKHLDLSGNKLQGPIPENFGNGMPALTYLDLSYNALQGPIPENFGNSMPALTYLDLSRNGLQGPILENFGNNMPALIHLNLAGNRLKGSLPEYFGNNMPALTHIDLSYNGLQCSIHENGFGHMSSLAYLDIGGNFLGGKIPTSFGGNMTSLTYLSLSNTSLQGSIPETLGKMRKLTSLDLSDNSLEGHIPDALANMSFLEELNLSDNIFEGEIPKFIWQICTLYILNMISNRLSGNIIISTLCPNHPMEYLYLGSNRITGSFPELSMFPSLQGLVLSDNHLDGVISEHHFVTLSKLKDLDLSSNNFTFNVTSTWLPPFQLRTIELASCNLGPEFPNWLRTQVNNVLLDISNNAISDSIPSWFWNTTTNFMSINVSHNAIKGRIVSEAQVSSGFEIGGWVDLSFNKLEGSIPLSFFNVTLMYLSHNNFTELTSLCAIKDPKVAAGLHFLDISFNQLSGTLPDCWSSLSSLVVLNLANNHNLSGSLPTSIGSLTSLKALHLDRNSFTGALPSFIKNCSKLVSLHLGHNNLFGPLPDWVGENLPQLAILVLRSNHFSASVPTSLCHLQSLQLLDLSMNHLTGSLPKCLSNITQMTIIRGGSATISYEIPLFLIGPAFLMDVPIKEVDKVDTVWKGMLSEFDITLGHVKSIDLSSNMLTGEIPNEITSLVGLISLNIS</sequence>
<evidence type="ECO:0000256" key="2">
    <source>
        <dbReference type="ARBA" id="ARBA00009592"/>
    </source>
</evidence>
<dbReference type="FunFam" id="3.80.10.10:FF:001347">
    <property type="entry name" value="LRR receptor-like serine/threonine-protein kinase GSO2"/>
    <property type="match status" value="1"/>
</dbReference>
<keyword evidence="15" id="KW-1185">Reference proteome</keyword>
<keyword evidence="9" id="KW-0472">Membrane</keyword>
<dbReference type="PANTHER" id="PTHR48063">
    <property type="entry name" value="LRR RECEPTOR-LIKE KINASE"/>
    <property type="match status" value="1"/>
</dbReference>
<proteinExistence type="inferred from homology"/>
<evidence type="ECO:0000313" key="15">
    <source>
        <dbReference type="Proteomes" id="UP001152523"/>
    </source>
</evidence>
<evidence type="ECO:0000256" key="11">
    <source>
        <dbReference type="ARBA" id="ARBA00023180"/>
    </source>
</evidence>
<evidence type="ECO:0000259" key="13">
    <source>
        <dbReference type="Pfam" id="PF08263"/>
    </source>
</evidence>
<keyword evidence="11" id="KW-0325">Glycoprotein</keyword>
<dbReference type="InterPro" id="IPR001611">
    <property type="entry name" value="Leu-rich_rpt"/>
</dbReference>
<evidence type="ECO:0000256" key="5">
    <source>
        <dbReference type="ARBA" id="ARBA00022692"/>
    </source>
</evidence>
<comment type="similarity">
    <text evidence="2">Belongs to the RLP family.</text>
</comment>
<dbReference type="Pfam" id="PF00560">
    <property type="entry name" value="LRR_1"/>
    <property type="match status" value="5"/>
</dbReference>
<evidence type="ECO:0000256" key="9">
    <source>
        <dbReference type="ARBA" id="ARBA00023136"/>
    </source>
</evidence>
<dbReference type="AlphaFoldDB" id="A0AAV0D1D1"/>
<dbReference type="Pfam" id="PF08263">
    <property type="entry name" value="LRRNT_2"/>
    <property type="match status" value="1"/>
</dbReference>
<dbReference type="InterPro" id="IPR032675">
    <property type="entry name" value="LRR_dom_sf"/>
</dbReference>
<dbReference type="FunFam" id="3.80.10.10:FF:000095">
    <property type="entry name" value="LRR receptor-like serine/threonine-protein kinase GSO1"/>
    <property type="match status" value="1"/>
</dbReference>
<gene>
    <name evidence="14" type="ORF">CEPIT_LOCUS9666</name>
</gene>
<organism evidence="14 15">
    <name type="scientific">Cuscuta epithymum</name>
    <dbReference type="NCBI Taxonomy" id="186058"/>
    <lineage>
        <taxon>Eukaryota</taxon>
        <taxon>Viridiplantae</taxon>
        <taxon>Streptophyta</taxon>
        <taxon>Embryophyta</taxon>
        <taxon>Tracheophyta</taxon>
        <taxon>Spermatophyta</taxon>
        <taxon>Magnoliopsida</taxon>
        <taxon>eudicotyledons</taxon>
        <taxon>Gunneridae</taxon>
        <taxon>Pentapetalae</taxon>
        <taxon>asterids</taxon>
        <taxon>lamiids</taxon>
        <taxon>Solanales</taxon>
        <taxon>Convolvulaceae</taxon>
        <taxon>Cuscuteae</taxon>
        <taxon>Cuscuta</taxon>
        <taxon>Cuscuta subgen. Cuscuta</taxon>
    </lineage>
</organism>
<keyword evidence="10" id="KW-0675">Receptor</keyword>
<dbReference type="GO" id="GO:0051707">
    <property type="term" value="P:response to other organism"/>
    <property type="evidence" value="ECO:0007669"/>
    <property type="project" value="UniProtKB-ARBA"/>
</dbReference>
<evidence type="ECO:0000256" key="8">
    <source>
        <dbReference type="ARBA" id="ARBA00022989"/>
    </source>
</evidence>
<dbReference type="GO" id="GO:0006952">
    <property type="term" value="P:defense response"/>
    <property type="evidence" value="ECO:0007669"/>
    <property type="project" value="UniProtKB-ARBA"/>
</dbReference>
<dbReference type="GO" id="GO:0005886">
    <property type="term" value="C:plasma membrane"/>
    <property type="evidence" value="ECO:0007669"/>
    <property type="project" value="UniProtKB-SubCell"/>
</dbReference>
<evidence type="ECO:0000313" key="14">
    <source>
        <dbReference type="EMBL" id="CAH9086023.1"/>
    </source>
</evidence>
<dbReference type="InterPro" id="IPR046956">
    <property type="entry name" value="RLP23-like"/>
</dbReference>
<evidence type="ECO:0000256" key="4">
    <source>
        <dbReference type="ARBA" id="ARBA00022614"/>
    </source>
</evidence>
<evidence type="ECO:0000256" key="3">
    <source>
        <dbReference type="ARBA" id="ARBA00022475"/>
    </source>
</evidence>
<feature type="chain" id="PRO_5043829957" description="Leucine-rich repeat-containing N-terminal plant-type domain-containing protein" evidence="12">
    <location>
        <begin position="20"/>
        <end position="824"/>
    </location>
</feature>
<dbReference type="PRINTS" id="PR00019">
    <property type="entry name" value="LEURICHRPT"/>
</dbReference>
<keyword evidence="5" id="KW-0812">Transmembrane</keyword>
<dbReference type="InterPro" id="IPR013210">
    <property type="entry name" value="LRR_N_plant-typ"/>
</dbReference>
<dbReference type="PANTHER" id="PTHR48063:SF98">
    <property type="entry name" value="LRR RECEPTOR-LIKE SERINE_THREONINE-PROTEIN KINASE FLS2"/>
    <property type="match status" value="1"/>
</dbReference>
<evidence type="ECO:0000256" key="7">
    <source>
        <dbReference type="ARBA" id="ARBA00022737"/>
    </source>
</evidence>
<evidence type="ECO:0000256" key="12">
    <source>
        <dbReference type="SAM" id="SignalP"/>
    </source>
</evidence>
<keyword evidence="8" id="KW-1133">Transmembrane helix</keyword>
<feature type="signal peptide" evidence="12">
    <location>
        <begin position="1"/>
        <end position="19"/>
    </location>
</feature>
<dbReference type="Pfam" id="PF13855">
    <property type="entry name" value="LRR_8"/>
    <property type="match status" value="5"/>
</dbReference>
<keyword evidence="4" id="KW-0433">Leucine-rich repeat</keyword>
<comment type="subcellular location">
    <subcellularLocation>
        <location evidence="1">Cell membrane</location>
        <topology evidence="1">Single-pass type I membrane protein</topology>
    </subcellularLocation>
</comment>